<dbReference type="PANTHER" id="PTHR43133">
    <property type="entry name" value="RNA POLYMERASE ECF-TYPE SIGMA FACTO"/>
    <property type="match status" value="1"/>
</dbReference>
<dbReference type="GO" id="GO:0006352">
    <property type="term" value="P:DNA-templated transcription initiation"/>
    <property type="evidence" value="ECO:0007669"/>
    <property type="project" value="InterPro"/>
</dbReference>
<name>A0A511H9S4_9BACT</name>
<dbReference type="Proteomes" id="UP000321224">
    <property type="component" value="Unassembled WGS sequence"/>
</dbReference>
<evidence type="ECO:0000256" key="1">
    <source>
        <dbReference type="ARBA" id="ARBA00010641"/>
    </source>
</evidence>
<protein>
    <submittedName>
        <fullName evidence="7">RNA polymerase subunit sigma-24</fullName>
    </submittedName>
</protein>
<dbReference type="InterPro" id="IPR014284">
    <property type="entry name" value="RNA_pol_sigma-70_dom"/>
</dbReference>
<keyword evidence="3" id="KW-0731">Sigma factor</keyword>
<dbReference type="GO" id="GO:0003677">
    <property type="term" value="F:DNA binding"/>
    <property type="evidence" value="ECO:0007669"/>
    <property type="project" value="InterPro"/>
</dbReference>
<sequence>MTAGFLAGWVRPAMSDEAVMGEDRQLLARAQDGDVSAFEALVDAHRDKVYGLALRMTRSEADAAEITQDTFLSAYQHLKDFRGDAAFGSWVHRIAANHALMRLRHRRVAQAAEQELQGPEFTERGSLAEYPQTDWSRDAEEKALDAELGSAIQQASDRLPEGYREVFLLKDVEGLSYEQIAEATGDSIPAIKSRLHRARLALREAIDAFYNRDSREL</sequence>
<keyword evidence="2" id="KW-0805">Transcription regulation</keyword>
<evidence type="ECO:0000256" key="4">
    <source>
        <dbReference type="ARBA" id="ARBA00023163"/>
    </source>
</evidence>
<proteinExistence type="inferred from homology"/>
<dbReference type="InterPro" id="IPR007627">
    <property type="entry name" value="RNA_pol_sigma70_r2"/>
</dbReference>
<reference evidence="7 8" key="1">
    <citation type="submission" date="2019-07" db="EMBL/GenBank/DDBJ databases">
        <title>Whole genome shotgun sequence of Myxococcus virescens NBRC 100334.</title>
        <authorList>
            <person name="Hosoyama A."/>
            <person name="Uohara A."/>
            <person name="Ohji S."/>
            <person name="Ichikawa N."/>
        </authorList>
    </citation>
    <scope>NUCLEOTIDE SEQUENCE [LARGE SCALE GENOMIC DNA]</scope>
    <source>
        <strain evidence="7 8">NBRC 100334</strain>
    </source>
</reference>
<accession>A0A511H9S4</accession>
<dbReference type="Pfam" id="PF04542">
    <property type="entry name" value="Sigma70_r2"/>
    <property type="match status" value="1"/>
</dbReference>
<dbReference type="Gene3D" id="1.10.1740.10">
    <property type="match status" value="1"/>
</dbReference>
<dbReference type="EMBL" id="BJVY01000008">
    <property type="protein sequence ID" value="GEL70235.1"/>
    <property type="molecule type" value="Genomic_DNA"/>
</dbReference>
<dbReference type="AlphaFoldDB" id="A0A511H9S4"/>
<evidence type="ECO:0000256" key="2">
    <source>
        <dbReference type="ARBA" id="ARBA00023015"/>
    </source>
</evidence>
<dbReference type="PANTHER" id="PTHR43133:SF51">
    <property type="entry name" value="RNA POLYMERASE SIGMA FACTOR"/>
    <property type="match status" value="1"/>
</dbReference>
<feature type="domain" description="RNA polymerase sigma factor 70 region 4 type 2" evidence="6">
    <location>
        <begin position="151"/>
        <end position="202"/>
    </location>
</feature>
<feature type="domain" description="RNA polymerase sigma-70 region 2" evidence="5">
    <location>
        <begin position="41"/>
        <end position="107"/>
    </location>
</feature>
<dbReference type="InterPro" id="IPR013249">
    <property type="entry name" value="RNA_pol_sigma70_r4_t2"/>
</dbReference>
<dbReference type="InterPro" id="IPR013325">
    <property type="entry name" value="RNA_pol_sigma_r2"/>
</dbReference>
<gene>
    <name evidence="7" type="ORF">MVI01_20190</name>
</gene>
<evidence type="ECO:0000259" key="6">
    <source>
        <dbReference type="Pfam" id="PF08281"/>
    </source>
</evidence>
<organism evidence="7 8">
    <name type="scientific">Myxococcus virescens</name>
    <dbReference type="NCBI Taxonomy" id="83456"/>
    <lineage>
        <taxon>Bacteria</taxon>
        <taxon>Pseudomonadati</taxon>
        <taxon>Myxococcota</taxon>
        <taxon>Myxococcia</taxon>
        <taxon>Myxococcales</taxon>
        <taxon>Cystobacterineae</taxon>
        <taxon>Myxococcaceae</taxon>
        <taxon>Myxococcus</taxon>
    </lineage>
</organism>
<dbReference type="InterPro" id="IPR013324">
    <property type="entry name" value="RNA_pol_sigma_r3/r4-like"/>
</dbReference>
<comment type="caution">
    <text evidence="7">The sequence shown here is derived from an EMBL/GenBank/DDBJ whole genome shotgun (WGS) entry which is preliminary data.</text>
</comment>
<evidence type="ECO:0000313" key="8">
    <source>
        <dbReference type="Proteomes" id="UP000321224"/>
    </source>
</evidence>
<dbReference type="GO" id="GO:0016987">
    <property type="term" value="F:sigma factor activity"/>
    <property type="evidence" value="ECO:0007669"/>
    <property type="project" value="UniProtKB-KW"/>
</dbReference>
<dbReference type="SUPFAM" id="SSF88659">
    <property type="entry name" value="Sigma3 and sigma4 domains of RNA polymerase sigma factors"/>
    <property type="match status" value="1"/>
</dbReference>
<dbReference type="NCBIfam" id="TIGR02937">
    <property type="entry name" value="sigma70-ECF"/>
    <property type="match status" value="1"/>
</dbReference>
<keyword evidence="4" id="KW-0804">Transcription</keyword>
<dbReference type="Pfam" id="PF08281">
    <property type="entry name" value="Sigma70_r4_2"/>
    <property type="match status" value="1"/>
</dbReference>
<dbReference type="InterPro" id="IPR036388">
    <property type="entry name" value="WH-like_DNA-bd_sf"/>
</dbReference>
<dbReference type="CDD" id="cd06171">
    <property type="entry name" value="Sigma70_r4"/>
    <property type="match status" value="1"/>
</dbReference>
<evidence type="ECO:0000259" key="5">
    <source>
        <dbReference type="Pfam" id="PF04542"/>
    </source>
</evidence>
<dbReference type="Gene3D" id="1.10.10.10">
    <property type="entry name" value="Winged helix-like DNA-binding domain superfamily/Winged helix DNA-binding domain"/>
    <property type="match status" value="1"/>
</dbReference>
<evidence type="ECO:0000256" key="3">
    <source>
        <dbReference type="ARBA" id="ARBA00023082"/>
    </source>
</evidence>
<dbReference type="InterPro" id="IPR039425">
    <property type="entry name" value="RNA_pol_sigma-70-like"/>
</dbReference>
<dbReference type="SUPFAM" id="SSF88946">
    <property type="entry name" value="Sigma2 domain of RNA polymerase sigma factors"/>
    <property type="match status" value="1"/>
</dbReference>
<evidence type="ECO:0000313" key="7">
    <source>
        <dbReference type="EMBL" id="GEL70235.1"/>
    </source>
</evidence>
<comment type="similarity">
    <text evidence="1">Belongs to the sigma-70 factor family. ECF subfamily.</text>
</comment>